<dbReference type="Pfam" id="PF13476">
    <property type="entry name" value="AAA_23"/>
    <property type="match status" value="1"/>
</dbReference>
<evidence type="ECO:0000313" key="4">
    <source>
        <dbReference type="Proteomes" id="UP000250086"/>
    </source>
</evidence>
<dbReference type="Gene3D" id="3.40.50.300">
    <property type="entry name" value="P-loop containing nucleotide triphosphate hydrolases"/>
    <property type="match status" value="2"/>
</dbReference>
<proteinExistence type="predicted"/>
<dbReference type="GO" id="GO:0006302">
    <property type="term" value="P:double-strand break repair"/>
    <property type="evidence" value="ECO:0007669"/>
    <property type="project" value="InterPro"/>
</dbReference>
<evidence type="ECO:0000313" key="3">
    <source>
        <dbReference type="EMBL" id="SPT70370.1"/>
    </source>
</evidence>
<dbReference type="PANTHER" id="PTHR32114:SF2">
    <property type="entry name" value="ABC TRANSPORTER ABCH.3"/>
    <property type="match status" value="1"/>
</dbReference>
<organism evidence="3 4">
    <name type="scientific">Anaerobiospirillum thomasii</name>
    <dbReference type="NCBI Taxonomy" id="179995"/>
    <lineage>
        <taxon>Bacteria</taxon>
        <taxon>Pseudomonadati</taxon>
        <taxon>Pseudomonadota</taxon>
        <taxon>Gammaproteobacteria</taxon>
        <taxon>Aeromonadales</taxon>
        <taxon>Succinivibrionaceae</taxon>
        <taxon>Anaerobiospirillum</taxon>
    </lineage>
</organism>
<feature type="domain" description="Rad50/SbcC-type AAA" evidence="2">
    <location>
        <begin position="5"/>
        <end position="231"/>
    </location>
</feature>
<evidence type="ECO:0000256" key="1">
    <source>
        <dbReference type="SAM" id="Coils"/>
    </source>
</evidence>
<feature type="coiled-coil region" evidence="1">
    <location>
        <begin position="626"/>
        <end position="674"/>
    </location>
</feature>
<dbReference type="InterPro" id="IPR038729">
    <property type="entry name" value="Rad50/SbcC_AAA"/>
</dbReference>
<reference evidence="3 4" key="1">
    <citation type="submission" date="2018-06" db="EMBL/GenBank/DDBJ databases">
        <authorList>
            <consortium name="Pathogen Informatics"/>
            <person name="Doyle S."/>
        </authorList>
    </citation>
    <scope>NUCLEOTIDE SEQUENCE [LARGE SCALE GENOMIC DNA]</scope>
    <source>
        <strain evidence="3 4">NCTC13093</strain>
    </source>
</reference>
<dbReference type="InterPro" id="IPR027417">
    <property type="entry name" value="P-loop_NTPase"/>
</dbReference>
<gene>
    <name evidence="3" type="primary">sbcC</name>
    <name evidence="3" type="ORF">NCTC13093_01785</name>
</gene>
<protein>
    <submittedName>
        <fullName evidence="3">Nuclease sbcCD subunit C</fullName>
    </submittedName>
</protein>
<dbReference type="Pfam" id="PF13558">
    <property type="entry name" value="SbcC_Walker_B"/>
    <property type="match status" value="1"/>
</dbReference>
<keyword evidence="1" id="KW-0175">Coiled coil</keyword>
<dbReference type="GO" id="GO:0016887">
    <property type="term" value="F:ATP hydrolysis activity"/>
    <property type="evidence" value="ECO:0007669"/>
    <property type="project" value="InterPro"/>
</dbReference>
<dbReference type="EMBL" id="UAPV01000001">
    <property type="protein sequence ID" value="SPT70370.1"/>
    <property type="molecule type" value="Genomic_DNA"/>
</dbReference>
<evidence type="ECO:0000259" key="2">
    <source>
        <dbReference type="Pfam" id="PF13476"/>
    </source>
</evidence>
<sequence>MKILKVSFSNLNSLVGSFSIDFTCKAFSDNGIFVISGPTGAGKSTILDAITLALYSKTARLDEVGGENGIMSRQEGQCHASVIFEASGKVYEAYFAQHRSHKKLDGQLQNKRHDLSELDSTMKKGTLIAKGRQTVAAVSKITGLDFNNFTRAVMLCQGNFASFLKASENERAELLEKITGTQLYSQISAFIFGKCRDLEQALALKQRDIDALHLLSKEEIDNLNNEIKECDRQRLYNLDNIKLNEIFLKRSQSYLDLKHKHAKAISDVDEAQNNKDSSSSLYTALASHKTALAFYDSYVALNSAFNSYKDNLYKAALNSCVAQSVYLSYTEHTQNLKKTQDSLDSINTSIKDFNKMLPEISTYDSSLKSLSDSMDKTKESLKTLLSDNERIQTQLGQKQKLKDKATDAIDKAELYITEHKEHDINSDTLTRAVLETDNLKKSLLSDFSPLCKAFYTYKKDLIDSLCQKYTVNSSLETLQHDLVDTDTRIEECNAIKNSFGTSFDNLNKQNLDAVSISYMLKEYKSLIDAKETCDKNLGVLQSKKTQTDGDIKDLDSKLKELLSLIKSTEEAYNTQKRLIELDKKIISLDKMRGQLEPGTPCPLCGSKEHPYASYTSVISNDDLIRLDNLESSLKEYRDNESSYKEERIKLTALLQSTEREIDDHAAKSDTYDKELDVKHGNLVSALDKLQIKDLYSIDYKSSPISSDKADVIEISLTAFIQDNSKILSSMQENDKKLESLRLQRQKQEDKIKSMGQGTAFLDTKLVTLRQKIADCYTDLLSFDNKVSQSLSSLNDLKLIAPVFNDAMVQEIIESEAVFKIDDALDIQKAFELLDNDSDFMAIKDKILAGDESALSDFKVRAVFDRLYSKYESLLLSCADNLQDLKHKSDMYKQKLDLIAKEKVNLNGYQISIDELNRQKDALDGSIAKSKADLLKIENEHKSIKAKRFDLFADNDVNVYSGQLQQRLNEADTAYKTLKAKADASFSDYRNLIAKVKGCHEASVSYLKIYEQSKKSFLESIAPFNLHSLDEYKNTLLDKKILSEYESICSTLDESLNQAKAHLKVIKDELLHYDERYEAIFDPDRLKAKLERLHRVDQNLNQSLGQLHNTLLNHDKLSLEHQALIAEYNKEYEHYKKVARLNRLIGTADGKKYRRFVQSITLEYLINLANKELLDLTDRYVLTLKQDEKSSMSIYVIDLYQFSLCRPVDNLSGGESFLLSLALSLALSSLASLNVSVESLFLDEGFGTLDDETLDLALNALTSLQQRGRLIGVISHVSKLKERIKEQIEVTKLSGGRSTIKGPGCSATLKS</sequence>
<keyword evidence="4" id="KW-1185">Reference proteome</keyword>
<dbReference type="PANTHER" id="PTHR32114">
    <property type="entry name" value="ABC TRANSPORTER ABCH.3"/>
    <property type="match status" value="1"/>
</dbReference>
<name>A0A2X0VRH8_9GAMM</name>
<feature type="coiled-coil region" evidence="1">
    <location>
        <begin position="881"/>
        <end position="980"/>
    </location>
</feature>
<dbReference type="RefSeq" id="WP_113744448.1">
    <property type="nucleotide sequence ID" value="NZ_UAPV01000001.1"/>
</dbReference>
<dbReference type="Proteomes" id="UP000250086">
    <property type="component" value="Unassembled WGS sequence"/>
</dbReference>
<accession>A0A2X0VRH8</accession>
<dbReference type="SUPFAM" id="SSF52540">
    <property type="entry name" value="P-loop containing nucleoside triphosphate hydrolases"/>
    <property type="match status" value="1"/>
</dbReference>